<keyword evidence="9" id="KW-1185">Reference proteome</keyword>
<dbReference type="GO" id="GO:0004029">
    <property type="term" value="F:aldehyde dehydrogenase (NAD+) activity"/>
    <property type="evidence" value="ECO:0007669"/>
    <property type="project" value="UniProtKB-EC"/>
</dbReference>
<dbReference type="InterPro" id="IPR029510">
    <property type="entry name" value="Ald_DH_CS_GLU"/>
</dbReference>
<dbReference type="AlphaFoldDB" id="R8B9D6"/>
<organism evidence="8 9">
    <name type="scientific">Phaeoacremonium minimum (strain UCR-PA7)</name>
    <name type="common">Esca disease fungus</name>
    <name type="synonym">Togninia minima</name>
    <dbReference type="NCBI Taxonomy" id="1286976"/>
    <lineage>
        <taxon>Eukaryota</taxon>
        <taxon>Fungi</taxon>
        <taxon>Dikarya</taxon>
        <taxon>Ascomycota</taxon>
        <taxon>Pezizomycotina</taxon>
        <taxon>Sordariomycetes</taxon>
        <taxon>Sordariomycetidae</taxon>
        <taxon>Togniniales</taxon>
        <taxon>Togniniaceae</taxon>
        <taxon>Phaeoacremonium</taxon>
    </lineage>
</organism>
<accession>R8B9D6</accession>
<evidence type="ECO:0000256" key="3">
    <source>
        <dbReference type="ARBA" id="ARBA00024226"/>
    </source>
</evidence>
<dbReference type="Gene3D" id="3.40.309.10">
    <property type="entry name" value="Aldehyde Dehydrogenase, Chain A, domain 2"/>
    <property type="match status" value="1"/>
</dbReference>
<keyword evidence="2 6" id="KW-0560">Oxidoreductase</keyword>
<dbReference type="InterPro" id="IPR016163">
    <property type="entry name" value="Ald_DH_C"/>
</dbReference>
<dbReference type="EC" id="1.2.1.3" evidence="3"/>
<dbReference type="OrthoDB" id="310895at2759"/>
<comment type="similarity">
    <text evidence="1 6">Belongs to the aldehyde dehydrogenase family.</text>
</comment>
<dbReference type="InterPro" id="IPR016161">
    <property type="entry name" value="Ald_DH/histidinol_DH"/>
</dbReference>
<gene>
    <name evidence="8" type="ORF">UCRPA7_8631</name>
</gene>
<evidence type="ECO:0000256" key="2">
    <source>
        <dbReference type="ARBA" id="ARBA00023002"/>
    </source>
</evidence>
<comment type="catalytic activity">
    <reaction evidence="4">
        <text>an aldehyde + NAD(+) + H2O = a carboxylate + NADH + 2 H(+)</text>
        <dbReference type="Rhea" id="RHEA:16185"/>
        <dbReference type="ChEBI" id="CHEBI:15377"/>
        <dbReference type="ChEBI" id="CHEBI:15378"/>
        <dbReference type="ChEBI" id="CHEBI:17478"/>
        <dbReference type="ChEBI" id="CHEBI:29067"/>
        <dbReference type="ChEBI" id="CHEBI:57540"/>
        <dbReference type="ChEBI" id="CHEBI:57945"/>
        <dbReference type="EC" id="1.2.1.3"/>
    </reaction>
</comment>
<feature type="domain" description="Aldehyde dehydrogenase" evidence="7">
    <location>
        <begin position="5"/>
        <end position="343"/>
    </location>
</feature>
<dbReference type="Pfam" id="PF00171">
    <property type="entry name" value="Aldedh"/>
    <property type="match status" value="1"/>
</dbReference>
<dbReference type="Proteomes" id="UP000014074">
    <property type="component" value="Unassembled WGS sequence"/>
</dbReference>
<dbReference type="HOGENOM" id="CLU_005391_1_4_1"/>
<dbReference type="EMBL" id="KB933369">
    <property type="protein sequence ID" value="EON95906.1"/>
    <property type="molecule type" value="Genomic_DNA"/>
</dbReference>
<evidence type="ECO:0000256" key="5">
    <source>
        <dbReference type="PROSITE-ProRule" id="PRU10007"/>
    </source>
</evidence>
<reference evidence="9" key="1">
    <citation type="journal article" date="2013" name="Genome Announc.">
        <title>Draft genome sequence of the ascomycete Phaeoacremonium aleophilum strain UCR-PA7, a causal agent of the esca disease complex in grapevines.</title>
        <authorList>
            <person name="Blanco-Ulate B."/>
            <person name="Rolshausen P."/>
            <person name="Cantu D."/>
        </authorList>
    </citation>
    <scope>NUCLEOTIDE SEQUENCE [LARGE SCALE GENOMIC DNA]</scope>
    <source>
        <strain evidence="9">UCR-PA7</strain>
    </source>
</reference>
<dbReference type="RefSeq" id="XP_007919334.1">
    <property type="nucleotide sequence ID" value="XM_007921143.1"/>
</dbReference>
<evidence type="ECO:0000259" key="7">
    <source>
        <dbReference type="Pfam" id="PF00171"/>
    </source>
</evidence>
<dbReference type="PROSITE" id="PS00070">
    <property type="entry name" value="ALDEHYDE_DEHYDR_CYS"/>
    <property type="match status" value="1"/>
</dbReference>
<evidence type="ECO:0000256" key="6">
    <source>
        <dbReference type="RuleBase" id="RU003345"/>
    </source>
</evidence>
<dbReference type="InterPro" id="IPR016162">
    <property type="entry name" value="Ald_DH_N"/>
</dbReference>
<dbReference type="SUPFAM" id="SSF53720">
    <property type="entry name" value="ALDH-like"/>
    <property type="match status" value="1"/>
</dbReference>
<dbReference type="KEGG" id="tmn:UCRPA7_8631"/>
<dbReference type="eggNOG" id="KOG2450">
    <property type="taxonomic scope" value="Eukaryota"/>
</dbReference>
<dbReference type="PANTHER" id="PTHR11699">
    <property type="entry name" value="ALDEHYDE DEHYDROGENASE-RELATED"/>
    <property type="match status" value="1"/>
</dbReference>
<proteinExistence type="inferred from homology"/>
<dbReference type="Gene3D" id="3.40.605.10">
    <property type="entry name" value="Aldehyde Dehydrogenase, Chain A, domain 1"/>
    <property type="match status" value="1"/>
</dbReference>
<dbReference type="InterPro" id="IPR044086">
    <property type="entry name" value="LUC3-like"/>
</dbReference>
<dbReference type="FunFam" id="3.40.309.10:FF:000009">
    <property type="entry name" value="Aldehyde dehydrogenase A"/>
    <property type="match status" value="1"/>
</dbReference>
<dbReference type="InterPro" id="IPR015590">
    <property type="entry name" value="Aldehyde_DH_dom"/>
</dbReference>
<evidence type="ECO:0000256" key="1">
    <source>
        <dbReference type="ARBA" id="ARBA00009986"/>
    </source>
</evidence>
<dbReference type="GeneID" id="19329502"/>
<dbReference type="PROSITE" id="PS00687">
    <property type="entry name" value="ALDEHYDE_DEHYDR_GLU"/>
    <property type="match status" value="1"/>
</dbReference>
<name>R8B9D6_PHAM7</name>
<dbReference type="InterPro" id="IPR016160">
    <property type="entry name" value="Ald_DH_CS_CYS"/>
</dbReference>
<protein>
    <recommendedName>
        <fullName evidence="3">aldehyde dehydrogenase (NAD(+))</fullName>
        <ecNumber evidence="3">1.2.1.3</ecNumber>
    </recommendedName>
</protein>
<sequence length="349" mass="38123">MEEDDETKIVCRHTPIGVSVGIVPWNYPLSLACAKLGPATLAGNPIIIKPSPFTPYCGLKLGEIAQEYFPPGVVQVLSGDDNLGPWLTAHPGPEKISFTGSTVVGKKIMESAAKTMKRLTLELGGNDPAIICKSVDVRKTAEKVAHICFLNSGQICLAIKRVYVHEDIYDEFRDAMAKYAQTLKVGEGNDQDVVIGPVQNKTQYERVKGFFSDIEKENWKVALGGNVEDKPGFFIAPTIIDNPTEESRIVAEEPFGPIIPLVSWKDETDVLARANGTRMGLGASVWSNDLDQAERMARQIEAGTVWVNDHFSLRSHIPYGGHKESGVGLELGLGGLLAFCNTQILYLKK</sequence>
<evidence type="ECO:0000313" key="9">
    <source>
        <dbReference type="Proteomes" id="UP000014074"/>
    </source>
</evidence>
<evidence type="ECO:0000313" key="8">
    <source>
        <dbReference type="EMBL" id="EON95906.1"/>
    </source>
</evidence>
<feature type="active site" evidence="5">
    <location>
        <position position="122"/>
    </location>
</feature>
<dbReference type="CDD" id="cd07106">
    <property type="entry name" value="ALDH_AldA-AAD23400"/>
    <property type="match status" value="1"/>
</dbReference>
<evidence type="ECO:0000256" key="4">
    <source>
        <dbReference type="ARBA" id="ARBA00049194"/>
    </source>
</evidence>